<evidence type="ECO:0000256" key="1">
    <source>
        <dbReference type="ARBA" id="ARBA00022737"/>
    </source>
</evidence>
<organism evidence="4">
    <name type="scientific">Heterosigma akashiwo</name>
    <name type="common">Chromophytic alga</name>
    <name type="synonym">Heterosigma carterae</name>
    <dbReference type="NCBI Taxonomy" id="2829"/>
    <lineage>
        <taxon>Eukaryota</taxon>
        <taxon>Sar</taxon>
        <taxon>Stramenopiles</taxon>
        <taxon>Ochrophyta</taxon>
        <taxon>Raphidophyceae</taxon>
        <taxon>Chattonellales</taxon>
        <taxon>Chattonellaceae</taxon>
        <taxon>Heterosigma</taxon>
    </lineage>
</organism>
<protein>
    <recommendedName>
        <fullName evidence="3">WW domain-containing protein</fullName>
    </recommendedName>
</protein>
<dbReference type="SMART" id="SM00456">
    <property type="entry name" value="WW"/>
    <property type="match status" value="3"/>
</dbReference>
<dbReference type="InterPro" id="IPR001202">
    <property type="entry name" value="WW_dom"/>
</dbReference>
<feature type="compositionally biased region" description="Acidic residues" evidence="2">
    <location>
        <begin position="274"/>
        <end position="288"/>
    </location>
</feature>
<feature type="compositionally biased region" description="Acidic residues" evidence="2">
    <location>
        <begin position="158"/>
        <end position="174"/>
    </location>
</feature>
<evidence type="ECO:0000256" key="2">
    <source>
        <dbReference type="SAM" id="MobiDB-lite"/>
    </source>
</evidence>
<dbReference type="InterPro" id="IPR036020">
    <property type="entry name" value="WW_dom_sf"/>
</dbReference>
<dbReference type="PROSITE" id="PS01159">
    <property type="entry name" value="WW_DOMAIN_1"/>
    <property type="match status" value="1"/>
</dbReference>
<keyword evidence="1" id="KW-0677">Repeat</keyword>
<dbReference type="Gene3D" id="2.20.70.10">
    <property type="match status" value="2"/>
</dbReference>
<evidence type="ECO:0000259" key="3">
    <source>
        <dbReference type="PROSITE" id="PS50020"/>
    </source>
</evidence>
<gene>
    <name evidence="4" type="ORF">HAKA00212_LOCUS21951</name>
</gene>
<dbReference type="GO" id="GO:0070063">
    <property type="term" value="F:RNA polymerase binding"/>
    <property type="evidence" value="ECO:0007669"/>
    <property type="project" value="InterPro"/>
</dbReference>
<sequence length="314" mass="34633">MTPAEEEEPIAAAEEAEEEPVAVVAEEENAAELEEEAAVAVADESKVYTINMPLDREEPPTLGITNSFKGDWLQFKNPEVHHGKAFWYNWVTGESTYEQPQVLRGEGNHRGGASADEEGGRRKLSSEWAEFTDPASGKIYYYNSVTKVSSWEKPSVLNEEEESSVAEASEEESAVTELKAEDVNAANPVSVAGSSVDENDPWAEFPPTLGPAVSMKGNWFQYRVNVLNHSGKPFWYNFTTGESTWEMPEELANWSSLKSHKEGLKWTPTNDNGATDEEVASEESDPEPPTEAPQPPPAVPGSSDSNQRRLRARV</sequence>
<feature type="region of interest" description="Disordered" evidence="2">
    <location>
        <begin position="1"/>
        <end position="22"/>
    </location>
</feature>
<proteinExistence type="predicted"/>
<feature type="domain" description="WW" evidence="3">
    <location>
        <begin position="213"/>
        <end position="250"/>
    </location>
</feature>
<dbReference type="SUPFAM" id="SSF51045">
    <property type="entry name" value="WW domain"/>
    <property type="match status" value="2"/>
</dbReference>
<dbReference type="InterPro" id="IPR045148">
    <property type="entry name" value="TCRG1-like"/>
</dbReference>
<accession>A0A6V1V7N6</accession>
<reference evidence="4" key="1">
    <citation type="submission" date="2021-01" db="EMBL/GenBank/DDBJ databases">
        <authorList>
            <person name="Corre E."/>
            <person name="Pelletier E."/>
            <person name="Niang G."/>
            <person name="Scheremetjew M."/>
            <person name="Finn R."/>
            <person name="Kale V."/>
            <person name="Holt S."/>
            <person name="Cochrane G."/>
            <person name="Meng A."/>
            <person name="Brown T."/>
            <person name="Cohen L."/>
        </authorList>
    </citation>
    <scope>NUCLEOTIDE SEQUENCE</scope>
    <source>
        <strain evidence="4">CCMP3107</strain>
    </source>
</reference>
<dbReference type="GO" id="GO:0005634">
    <property type="term" value="C:nucleus"/>
    <property type="evidence" value="ECO:0007669"/>
    <property type="project" value="TreeGrafter"/>
</dbReference>
<dbReference type="PROSITE" id="PS50020">
    <property type="entry name" value="WW_DOMAIN_2"/>
    <property type="match status" value="2"/>
</dbReference>
<name>A0A6V1V7N6_HETAK</name>
<dbReference type="PANTHER" id="PTHR15377:SF3">
    <property type="entry name" value="WW DOMAIN-CONTAINING PROTEIN"/>
    <property type="match status" value="1"/>
</dbReference>
<evidence type="ECO:0000313" key="4">
    <source>
        <dbReference type="EMBL" id="CAE0643157.1"/>
    </source>
</evidence>
<dbReference type="CDD" id="cd00201">
    <property type="entry name" value="WW"/>
    <property type="match status" value="2"/>
</dbReference>
<feature type="domain" description="WW" evidence="3">
    <location>
        <begin position="122"/>
        <end position="156"/>
    </location>
</feature>
<dbReference type="GO" id="GO:0003712">
    <property type="term" value="F:transcription coregulator activity"/>
    <property type="evidence" value="ECO:0007669"/>
    <property type="project" value="TreeGrafter"/>
</dbReference>
<dbReference type="PANTHER" id="PTHR15377">
    <property type="entry name" value="TRANSCRIPTION ELONGATION REGULATOR 1"/>
    <property type="match status" value="1"/>
</dbReference>
<feature type="region of interest" description="Disordered" evidence="2">
    <location>
        <begin position="152"/>
        <end position="174"/>
    </location>
</feature>
<dbReference type="AlphaFoldDB" id="A0A6V1V7N6"/>
<dbReference type="Pfam" id="PF00397">
    <property type="entry name" value="WW"/>
    <property type="match status" value="1"/>
</dbReference>
<feature type="region of interest" description="Disordered" evidence="2">
    <location>
        <begin position="259"/>
        <end position="314"/>
    </location>
</feature>
<dbReference type="EMBL" id="HBIU01049380">
    <property type="protein sequence ID" value="CAE0643157.1"/>
    <property type="molecule type" value="Transcribed_RNA"/>
</dbReference>
<feature type="compositionally biased region" description="Pro residues" evidence="2">
    <location>
        <begin position="289"/>
        <end position="299"/>
    </location>
</feature>